<dbReference type="EnsemblMetazoa" id="XM_022793817">
    <property type="protein sequence ID" value="XP_022649552"/>
    <property type="gene ID" value="LOC111245441"/>
</dbReference>
<dbReference type="RefSeq" id="XP_022649551.1">
    <property type="nucleotide sequence ID" value="XM_022793816.1"/>
</dbReference>
<reference evidence="2" key="1">
    <citation type="submission" date="2021-01" db="UniProtKB">
        <authorList>
            <consortium name="EnsemblMetazoa"/>
        </authorList>
    </citation>
    <scope>IDENTIFICATION</scope>
</reference>
<keyword evidence="1" id="KW-1133">Transmembrane helix</keyword>
<dbReference type="AlphaFoldDB" id="A0A7M7JBR0"/>
<accession>A0A7M7JBR0</accession>
<keyword evidence="1" id="KW-0472">Membrane</keyword>
<keyword evidence="3" id="KW-1185">Reference proteome</keyword>
<dbReference type="EnsemblMetazoa" id="XM_022793816">
    <property type="protein sequence ID" value="XP_022649551"/>
    <property type="gene ID" value="LOC111245441"/>
</dbReference>
<dbReference type="RefSeq" id="XP_022649552.1">
    <property type="nucleotide sequence ID" value="XM_022793817.1"/>
</dbReference>
<protein>
    <submittedName>
        <fullName evidence="2">Uncharacterized protein</fullName>
    </submittedName>
</protein>
<evidence type="ECO:0000256" key="1">
    <source>
        <dbReference type="SAM" id="Phobius"/>
    </source>
</evidence>
<feature type="transmembrane region" description="Helical" evidence="1">
    <location>
        <begin position="39"/>
        <end position="59"/>
    </location>
</feature>
<dbReference type="Proteomes" id="UP000594260">
    <property type="component" value="Unplaced"/>
</dbReference>
<evidence type="ECO:0000313" key="2">
    <source>
        <dbReference type="EnsemblMetazoa" id="XP_022649552"/>
    </source>
</evidence>
<evidence type="ECO:0000313" key="3">
    <source>
        <dbReference type="Proteomes" id="UP000594260"/>
    </source>
</evidence>
<keyword evidence="1" id="KW-0812">Transmembrane</keyword>
<proteinExistence type="predicted"/>
<dbReference type="GeneID" id="111245441"/>
<name>A0A7M7JBR0_VARDE</name>
<organism evidence="2 3">
    <name type="scientific">Varroa destructor</name>
    <name type="common">Honeybee mite</name>
    <dbReference type="NCBI Taxonomy" id="109461"/>
    <lineage>
        <taxon>Eukaryota</taxon>
        <taxon>Metazoa</taxon>
        <taxon>Ecdysozoa</taxon>
        <taxon>Arthropoda</taxon>
        <taxon>Chelicerata</taxon>
        <taxon>Arachnida</taxon>
        <taxon>Acari</taxon>
        <taxon>Parasitiformes</taxon>
        <taxon>Mesostigmata</taxon>
        <taxon>Gamasina</taxon>
        <taxon>Dermanyssoidea</taxon>
        <taxon>Varroidae</taxon>
        <taxon>Varroa</taxon>
    </lineage>
</organism>
<sequence length="93" mass="10523">MILLLRLCKLTDFYCGDAKKRKNSPKKVKTHKRKKSHDTTLAVVLVIVMVALAILIIFWRSSVLKDIQPLTQRLSDNLGQSTGIDSVESKTQK</sequence>